<reference evidence="13" key="1">
    <citation type="submission" date="2022-09" db="EMBL/GenBank/DDBJ databases">
        <title>genome sequence of Deinococcus rubellus.</title>
        <authorList>
            <person name="Srinivasan S."/>
        </authorList>
    </citation>
    <scope>NUCLEOTIDE SEQUENCE</scope>
    <source>
        <strain evidence="13">Ant6</strain>
    </source>
</reference>
<dbReference type="PROSITE" id="PS00130">
    <property type="entry name" value="U_DNA_GLYCOSYLASE"/>
    <property type="match status" value="1"/>
</dbReference>
<dbReference type="SUPFAM" id="SSF52141">
    <property type="entry name" value="Uracil-DNA glycosylase-like"/>
    <property type="match status" value="1"/>
</dbReference>
<dbReference type="NCBIfam" id="NF003592">
    <property type="entry name" value="PRK05254.1-5"/>
    <property type="match status" value="1"/>
</dbReference>
<evidence type="ECO:0000313" key="14">
    <source>
        <dbReference type="Proteomes" id="UP001060261"/>
    </source>
</evidence>
<feature type="domain" description="Uracil-DNA glycosylase-like" evidence="12">
    <location>
        <begin position="70"/>
        <end position="229"/>
    </location>
</feature>
<dbReference type="Proteomes" id="UP001060261">
    <property type="component" value="Chromosome"/>
</dbReference>
<evidence type="ECO:0000256" key="8">
    <source>
        <dbReference type="HAMAP-Rule" id="MF_00148"/>
    </source>
</evidence>
<dbReference type="NCBIfam" id="NF003589">
    <property type="entry name" value="PRK05254.1-2"/>
    <property type="match status" value="1"/>
</dbReference>
<evidence type="ECO:0000259" key="12">
    <source>
        <dbReference type="SMART" id="SM00986"/>
    </source>
</evidence>
<feature type="active site" description="Proton acceptor" evidence="8 9">
    <location>
        <position position="85"/>
    </location>
</feature>
<name>A0ABY5YL35_9DEIO</name>
<dbReference type="InterPro" id="IPR002043">
    <property type="entry name" value="UDG_fam1"/>
</dbReference>
<dbReference type="NCBIfam" id="NF003591">
    <property type="entry name" value="PRK05254.1-4"/>
    <property type="match status" value="1"/>
</dbReference>
<keyword evidence="5 8" id="KW-0227">DNA damage</keyword>
<evidence type="ECO:0000256" key="11">
    <source>
        <dbReference type="SAM" id="MobiDB-lite"/>
    </source>
</evidence>
<evidence type="ECO:0000256" key="1">
    <source>
        <dbReference type="ARBA" id="ARBA00001400"/>
    </source>
</evidence>
<dbReference type="PANTHER" id="PTHR11264:SF0">
    <property type="entry name" value="URACIL-DNA GLYCOSYLASE"/>
    <property type="match status" value="1"/>
</dbReference>
<dbReference type="SMART" id="SM00987">
    <property type="entry name" value="UreE_C"/>
    <property type="match status" value="1"/>
</dbReference>
<feature type="region of interest" description="Disordered" evidence="11">
    <location>
        <begin position="1"/>
        <end position="24"/>
    </location>
</feature>
<dbReference type="InterPro" id="IPR018085">
    <property type="entry name" value="Ura-DNA_Glyclase_AS"/>
</dbReference>
<organism evidence="13 14">
    <name type="scientific">Deinococcus rubellus</name>
    <dbReference type="NCBI Taxonomy" id="1889240"/>
    <lineage>
        <taxon>Bacteria</taxon>
        <taxon>Thermotogati</taxon>
        <taxon>Deinococcota</taxon>
        <taxon>Deinococci</taxon>
        <taxon>Deinococcales</taxon>
        <taxon>Deinococcaceae</taxon>
        <taxon>Deinococcus</taxon>
    </lineage>
</organism>
<comment type="catalytic activity">
    <reaction evidence="1 8 10">
        <text>Hydrolyzes single-stranded DNA or mismatched double-stranded DNA and polynucleotides, releasing free uracil.</text>
        <dbReference type="EC" id="3.2.2.27"/>
    </reaction>
</comment>
<keyword evidence="7 8" id="KW-0234">DNA repair</keyword>
<dbReference type="SMART" id="SM00986">
    <property type="entry name" value="UDG"/>
    <property type="match status" value="1"/>
</dbReference>
<keyword evidence="6 8" id="KW-0378">Hydrolase</keyword>
<evidence type="ECO:0000256" key="4">
    <source>
        <dbReference type="ARBA" id="ARBA00012030"/>
    </source>
</evidence>
<keyword evidence="8" id="KW-0963">Cytoplasm</keyword>
<dbReference type="EMBL" id="CP104213">
    <property type="protein sequence ID" value="UWX64851.1"/>
    <property type="molecule type" value="Genomic_DNA"/>
</dbReference>
<comment type="similarity">
    <text evidence="3 8 10">Belongs to the uracil-DNA glycosylase (UDG) superfamily. UNG family.</text>
</comment>
<gene>
    <name evidence="8 13" type="primary">ung</name>
    <name evidence="13" type="ORF">N0D28_04100</name>
</gene>
<dbReference type="Gene3D" id="3.40.470.10">
    <property type="entry name" value="Uracil-DNA glycosylase-like domain"/>
    <property type="match status" value="1"/>
</dbReference>
<evidence type="ECO:0000256" key="7">
    <source>
        <dbReference type="ARBA" id="ARBA00023204"/>
    </source>
</evidence>
<dbReference type="RefSeq" id="WP_260561110.1">
    <property type="nucleotide sequence ID" value="NZ_BAABEC010000069.1"/>
</dbReference>
<dbReference type="NCBIfam" id="NF003588">
    <property type="entry name" value="PRK05254.1-1"/>
    <property type="match status" value="1"/>
</dbReference>
<dbReference type="InterPro" id="IPR005122">
    <property type="entry name" value="Uracil-DNA_glycosylase-like"/>
</dbReference>
<evidence type="ECO:0000256" key="6">
    <source>
        <dbReference type="ARBA" id="ARBA00022801"/>
    </source>
</evidence>
<keyword evidence="14" id="KW-1185">Reference proteome</keyword>
<dbReference type="PANTHER" id="PTHR11264">
    <property type="entry name" value="URACIL-DNA GLYCOSYLASE"/>
    <property type="match status" value="1"/>
</dbReference>
<sequence length="247" mass="26703">MTDSQPGLFGSGADAAQAPAPVPDLPESWRRALAAEFTQPYFQTLMQFVDAERSAGPVFPAPEDVFNALKLTPLDGVKVLILGQDPYHGAGQAQGLAFSVRPGVRVPPSLQNIYKELRDDVGFSVPRHGDLRPWAAQGVLLLNAVLTVRQAEANSHAGKGWEKFTDAVINAVNARSERVVFVLWGAYARKKTKLITGPQHVVIESAHPSPLSVTRFMGTRPFSQVNAALSEAGRSVVDWQLPMQAGE</sequence>
<evidence type="ECO:0000256" key="10">
    <source>
        <dbReference type="RuleBase" id="RU003780"/>
    </source>
</evidence>
<dbReference type="InterPro" id="IPR036895">
    <property type="entry name" value="Uracil-DNA_glycosylase-like_sf"/>
</dbReference>
<evidence type="ECO:0000256" key="3">
    <source>
        <dbReference type="ARBA" id="ARBA00008184"/>
    </source>
</evidence>
<protein>
    <recommendedName>
        <fullName evidence="4 8">Uracil-DNA glycosylase</fullName>
        <shortName evidence="8">UDG</shortName>
        <ecNumber evidence="4 8">3.2.2.27</ecNumber>
    </recommendedName>
</protein>
<dbReference type="GO" id="GO:0004844">
    <property type="term" value="F:uracil DNA N-glycosylase activity"/>
    <property type="evidence" value="ECO:0007669"/>
    <property type="project" value="UniProtKB-EC"/>
</dbReference>
<dbReference type="HAMAP" id="MF_00148">
    <property type="entry name" value="UDG"/>
    <property type="match status" value="1"/>
</dbReference>
<comment type="function">
    <text evidence="2 8 10">Excises uracil residues from the DNA which can arise as a result of misincorporation of dUMP residues by DNA polymerase or due to deamination of cytosine.</text>
</comment>
<evidence type="ECO:0000256" key="9">
    <source>
        <dbReference type="PROSITE-ProRule" id="PRU10072"/>
    </source>
</evidence>
<proteinExistence type="inferred from homology"/>
<evidence type="ECO:0000313" key="13">
    <source>
        <dbReference type="EMBL" id="UWX64851.1"/>
    </source>
</evidence>
<evidence type="ECO:0000256" key="2">
    <source>
        <dbReference type="ARBA" id="ARBA00002631"/>
    </source>
</evidence>
<dbReference type="CDD" id="cd10027">
    <property type="entry name" value="UDG-F1-like"/>
    <property type="match status" value="1"/>
</dbReference>
<evidence type="ECO:0000256" key="5">
    <source>
        <dbReference type="ARBA" id="ARBA00022763"/>
    </source>
</evidence>
<accession>A0ABY5YL35</accession>
<dbReference type="EC" id="3.2.2.27" evidence="4 8"/>
<dbReference type="Pfam" id="PF03167">
    <property type="entry name" value="UDG"/>
    <property type="match status" value="1"/>
</dbReference>
<comment type="subcellular location">
    <subcellularLocation>
        <location evidence="8">Cytoplasm</location>
    </subcellularLocation>
</comment>
<keyword evidence="13" id="KW-0326">Glycosidase</keyword>
<dbReference type="NCBIfam" id="TIGR00628">
    <property type="entry name" value="ung"/>
    <property type="match status" value="1"/>
</dbReference>